<comment type="caution">
    <text evidence="1">The sequence shown here is derived from an EMBL/GenBank/DDBJ whole genome shotgun (WGS) entry which is preliminary data.</text>
</comment>
<organism evidence="1 2">
    <name type="scientific">Hymenobacter defluvii</name>
    <dbReference type="NCBI Taxonomy" id="2054411"/>
    <lineage>
        <taxon>Bacteria</taxon>
        <taxon>Pseudomonadati</taxon>
        <taxon>Bacteroidota</taxon>
        <taxon>Cytophagia</taxon>
        <taxon>Cytophagales</taxon>
        <taxon>Hymenobacteraceae</taxon>
        <taxon>Hymenobacter</taxon>
    </lineage>
</organism>
<dbReference type="RefSeq" id="WP_208307285.1">
    <property type="nucleotide sequence ID" value="NZ_JAGETX010000004.1"/>
</dbReference>
<dbReference type="Proteomes" id="UP000670527">
    <property type="component" value="Unassembled WGS sequence"/>
</dbReference>
<accession>A0ABS3TAV3</accession>
<name>A0ABS3TAV3_9BACT</name>
<evidence type="ECO:0008006" key="3">
    <source>
        <dbReference type="Google" id="ProtNLM"/>
    </source>
</evidence>
<sequence>MAKLTLPAYKLKWQTRFRDNDNFEIGEADLREFALDTADTFGLADTAWNYRGAFVVLTAPDTVLVAKGDVFTYGRGLWQALEAGSVSAAPVAGSQWRQLLAFPEQGYQDGGVFVPDTAQAVKKDWVYTYGVQRWQAQKDMTANAAPVQGANWQKVFDATPLPASVTVPMLAADTVRRLLPAANGVLAWYNSAPLGFYSSLSQAADNVGPGSNGKVMLYQVYGRLGSSTTQQYVSHSATIHLMPGAVLTCSFLPLFYGQESESTLRKIRLTGEGELVGDLWNNGCSQGLHLEVECAKWTGQLRHTGYFSASRTNYWFRGVRINTPAGLVSFVVAYQYSGFYALPAFIWLDTCILTNPDRDISLFKGTQSDGAGANPGDTQTQNIVRLTNTTLYKAAGAQLINQAQGGATLEQDAAGGGGPAPDLSNYVTLTQLETVRSTLTSGPVVTGSYTLQLADKGSVVTVNSSSACSVVLPEDAVAFPVGTILEVSQEGVGQVSISGVAGVTVTGYPGVKTAGQYAIVGLRKMAANAWRVTGGVA</sequence>
<protein>
    <recommendedName>
        <fullName evidence="3">Virion structural protein</fullName>
    </recommendedName>
</protein>
<dbReference type="EMBL" id="JAGETX010000004">
    <property type="protein sequence ID" value="MBO3270767.1"/>
    <property type="molecule type" value="Genomic_DNA"/>
</dbReference>
<evidence type="ECO:0000313" key="2">
    <source>
        <dbReference type="Proteomes" id="UP000670527"/>
    </source>
</evidence>
<reference evidence="1 2" key="1">
    <citation type="submission" date="2021-03" db="EMBL/GenBank/DDBJ databases">
        <authorList>
            <person name="Kim M.K."/>
        </authorList>
    </citation>
    <scope>NUCLEOTIDE SEQUENCE [LARGE SCALE GENOMIC DNA]</scope>
    <source>
        <strain evidence="1 2">BT507</strain>
    </source>
</reference>
<gene>
    <name evidence="1" type="ORF">J4D97_08915</name>
</gene>
<evidence type="ECO:0000313" key="1">
    <source>
        <dbReference type="EMBL" id="MBO3270767.1"/>
    </source>
</evidence>
<proteinExistence type="predicted"/>
<keyword evidence="2" id="KW-1185">Reference proteome</keyword>